<dbReference type="STRING" id="403833.Pmob_0686"/>
<protein>
    <submittedName>
        <fullName evidence="8">Radical SAM domain protein</fullName>
    </submittedName>
</protein>
<dbReference type="GO" id="GO:0003824">
    <property type="term" value="F:catalytic activity"/>
    <property type="evidence" value="ECO:0007669"/>
    <property type="project" value="InterPro"/>
</dbReference>
<dbReference type="KEGG" id="pmo:Pmob_0686"/>
<keyword evidence="2" id="KW-0004">4Fe-4S</keyword>
<reference evidence="8" key="1">
    <citation type="submission" date="2007-11" db="EMBL/GenBank/DDBJ databases">
        <title>Complete sequence of Petroga mobilis SJ95.</title>
        <authorList>
            <consortium name="US DOE Joint Genome Institute"/>
            <person name="Copeland A."/>
            <person name="Lucas S."/>
            <person name="Lapidus A."/>
            <person name="Barry K."/>
            <person name="Glavina del Rio T."/>
            <person name="Dalin E."/>
            <person name="Tice H."/>
            <person name="Pitluck S."/>
            <person name="Meincke L."/>
            <person name="Brettin T."/>
            <person name="Bruce D."/>
            <person name="Detter J.C."/>
            <person name="Han C."/>
            <person name="Kuske C.R."/>
            <person name="Schmutz J."/>
            <person name="Larimer F."/>
            <person name="Land M."/>
            <person name="Hauser L."/>
            <person name="Kyrpides N."/>
            <person name="Mikhailova N."/>
            <person name="Noll K."/>
            <person name="Richardson P."/>
        </authorList>
    </citation>
    <scope>NUCLEOTIDE SEQUENCE [LARGE SCALE GENOMIC DNA]</scope>
    <source>
        <strain evidence="8">SJ95</strain>
    </source>
</reference>
<evidence type="ECO:0000313" key="8">
    <source>
        <dbReference type="EMBL" id="ABX31412.1"/>
    </source>
</evidence>
<dbReference type="eggNOG" id="COG0641">
    <property type="taxonomic scope" value="Bacteria"/>
</dbReference>
<dbReference type="HOGENOM" id="CLU_709662_0_0_0"/>
<dbReference type="GO" id="GO:0051539">
    <property type="term" value="F:4 iron, 4 sulfur cluster binding"/>
    <property type="evidence" value="ECO:0007669"/>
    <property type="project" value="UniProtKB-KW"/>
</dbReference>
<dbReference type="SFLD" id="SFLDS00029">
    <property type="entry name" value="Radical_SAM"/>
    <property type="match status" value="1"/>
</dbReference>
<dbReference type="InterPro" id="IPR013785">
    <property type="entry name" value="Aldolase_TIM"/>
</dbReference>
<organism evidence="8 9">
    <name type="scientific">Petrotoga mobilis (strain DSM 10674 / SJ95)</name>
    <dbReference type="NCBI Taxonomy" id="403833"/>
    <lineage>
        <taxon>Bacteria</taxon>
        <taxon>Thermotogati</taxon>
        <taxon>Thermotogota</taxon>
        <taxon>Thermotogae</taxon>
        <taxon>Petrotogales</taxon>
        <taxon>Petrotogaceae</taxon>
        <taxon>Petrotoga</taxon>
    </lineage>
</organism>
<name>A9BJJ8_PETMO</name>
<accession>A9BJJ8</accession>
<dbReference type="InterPro" id="IPR058240">
    <property type="entry name" value="rSAM_sf"/>
</dbReference>
<keyword evidence="3" id="KW-0949">S-adenosyl-L-methionine</keyword>
<sequence length="344" mass="40822">MNGLDLNNMETIYKEKWKETLNFLMLNKLIRFTREPYIKYFHDEWTAGTSIPIESDSISEIKAMYINLVSSCSLDCNACEKTRLFPCISCVKTPDSYRPNYLLNENTIIKFMIELTNHGCNQIFLTGGDPLTEFDKLIGFMDIATKFDLNFFLITNGMLLDKNKISVLKKYKLQILFQIIEDNVEYNREIENRVILLKEYNLPFRLVLNVPNKFILDEKNIRKENIIQNYPHEDLINPFKNNLMRPTMNISFMKQNKCLQFKMYMSQEGDIYPCIAFYKRSKYNLGSLKNRKLSHFIVELEKIWEDKSLQNQFCNDCILNEYCMSCIVLKEQFNNLVKCNMRIH</sequence>
<evidence type="ECO:0000256" key="3">
    <source>
        <dbReference type="ARBA" id="ARBA00022691"/>
    </source>
</evidence>
<keyword evidence="6" id="KW-0411">Iron-sulfur</keyword>
<dbReference type="Pfam" id="PF04055">
    <property type="entry name" value="Radical_SAM"/>
    <property type="match status" value="1"/>
</dbReference>
<evidence type="ECO:0000259" key="7">
    <source>
        <dbReference type="Pfam" id="PF04055"/>
    </source>
</evidence>
<dbReference type="SUPFAM" id="SSF102114">
    <property type="entry name" value="Radical SAM enzymes"/>
    <property type="match status" value="1"/>
</dbReference>
<feature type="domain" description="Radical SAM core" evidence="7">
    <location>
        <begin position="67"/>
        <end position="175"/>
    </location>
</feature>
<dbReference type="Gene3D" id="3.20.20.70">
    <property type="entry name" value="Aldolase class I"/>
    <property type="match status" value="1"/>
</dbReference>
<dbReference type="PANTHER" id="PTHR43787:SF3">
    <property type="entry name" value="ARYLSULFATASE REGULATORY PROTEIN"/>
    <property type="match status" value="1"/>
</dbReference>
<comment type="cofactor">
    <cofactor evidence="1">
        <name>[4Fe-4S] cluster</name>
        <dbReference type="ChEBI" id="CHEBI:49883"/>
    </cofactor>
</comment>
<evidence type="ECO:0000256" key="4">
    <source>
        <dbReference type="ARBA" id="ARBA00022723"/>
    </source>
</evidence>
<evidence type="ECO:0000256" key="2">
    <source>
        <dbReference type="ARBA" id="ARBA00022485"/>
    </source>
</evidence>
<keyword evidence="4" id="KW-0479">Metal-binding</keyword>
<dbReference type="AlphaFoldDB" id="A9BJJ8"/>
<dbReference type="Proteomes" id="UP000000789">
    <property type="component" value="Chromosome"/>
</dbReference>
<keyword evidence="9" id="KW-1185">Reference proteome</keyword>
<dbReference type="EMBL" id="CP000879">
    <property type="protein sequence ID" value="ABX31412.1"/>
    <property type="molecule type" value="Genomic_DNA"/>
</dbReference>
<evidence type="ECO:0000256" key="1">
    <source>
        <dbReference type="ARBA" id="ARBA00001966"/>
    </source>
</evidence>
<dbReference type="InterPro" id="IPR007197">
    <property type="entry name" value="rSAM"/>
</dbReference>
<evidence type="ECO:0000256" key="6">
    <source>
        <dbReference type="ARBA" id="ARBA00023014"/>
    </source>
</evidence>
<gene>
    <name evidence="8" type="ordered locus">Pmob_0686</name>
</gene>
<dbReference type="PANTHER" id="PTHR43787">
    <property type="entry name" value="FEMO COFACTOR BIOSYNTHESIS PROTEIN NIFB-RELATED"/>
    <property type="match status" value="1"/>
</dbReference>
<evidence type="ECO:0000256" key="5">
    <source>
        <dbReference type="ARBA" id="ARBA00023004"/>
    </source>
</evidence>
<proteinExistence type="predicted"/>
<dbReference type="GO" id="GO:0046872">
    <property type="term" value="F:metal ion binding"/>
    <property type="evidence" value="ECO:0007669"/>
    <property type="project" value="UniProtKB-KW"/>
</dbReference>
<keyword evidence="5" id="KW-0408">Iron</keyword>
<evidence type="ECO:0000313" key="9">
    <source>
        <dbReference type="Proteomes" id="UP000000789"/>
    </source>
</evidence>